<accession>A0A8D9BUN7</accession>
<dbReference type="EMBL" id="HBUF01677906">
    <property type="protein sequence ID" value="CAG6791763.1"/>
    <property type="molecule type" value="Transcribed_RNA"/>
</dbReference>
<protein>
    <submittedName>
        <fullName evidence="1">Uncharacterized protein</fullName>
    </submittedName>
</protein>
<evidence type="ECO:0000313" key="1">
    <source>
        <dbReference type="EMBL" id="CAG6791763.1"/>
    </source>
</evidence>
<proteinExistence type="predicted"/>
<name>A0A8D9BUN7_9HEMI</name>
<reference evidence="1" key="1">
    <citation type="submission" date="2021-05" db="EMBL/GenBank/DDBJ databases">
        <authorList>
            <person name="Alioto T."/>
            <person name="Alioto T."/>
            <person name="Gomez Garrido J."/>
        </authorList>
    </citation>
    <scope>NUCLEOTIDE SEQUENCE</scope>
</reference>
<dbReference type="AlphaFoldDB" id="A0A8D9BUN7"/>
<organism evidence="1">
    <name type="scientific">Cacopsylla melanoneura</name>
    <dbReference type="NCBI Taxonomy" id="428564"/>
    <lineage>
        <taxon>Eukaryota</taxon>
        <taxon>Metazoa</taxon>
        <taxon>Ecdysozoa</taxon>
        <taxon>Arthropoda</taxon>
        <taxon>Hexapoda</taxon>
        <taxon>Insecta</taxon>
        <taxon>Pterygota</taxon>
        <taxon>Neoptera</taxon>
        <taxon>Paraneoptera</taxon>
        <taxon>Hemiptera</taxon>
        <taxon>Sternorrhyncha</taxon>
        <taxon>Psylloidea</taxon>
        <taxon>Psyllidae</taxon>
        <taxon>Psyllinae</taxon>
        <taxon>Cacopsylla</taxon>
    </lineage>
</organism>
<sequence length="121" mass="14013">MGIKGLGIISSPISNSTQSNSWVDYVSNGGLMKPIPEFLDIIRRLENAFNFYHGEKELKKHKNVNKLLFEKMKQEAANLDPRIMGLFIRTRTYIRIRKLNSELQTKTLQLKSKKSLYKTVL</sequence>